<evidence type="ECO:0000313" key="1">
    <source>
        <dbReference type="EMBL" id="SFV75849.1"/>
    </source>
</evidence>
<dbReference type="Pfam" id="PF08761">
    <property type="entry name" value="dUTPase_2"/>
    <property type="match status" value="1"/>
</dbReference>
<dbReference type="EC" id="3.6.1.23" evidence="1"/>
<reference evidence="1" key="1">
    <citation type="submission" date="2016-10" db="EMBL/GenBank/DDBJ databases">
        <authorList>
            <person name="de Groot N.N."/>
        </authorList>
    </citation>
    <scope>NUCLEOTIDE SEQUENCE</scope>
</reference>
<dbReference type="Gene3D" id="1.10.4010.10">
    <property type="entry name" value="Type II deoxyuridine triphosphatase"/>
    <property type="match status" value="1"/>
</dbReference>
<proteinExistence type="predicted"/>
<dbReference type="SUPFAM" id="SSF101386">
    <property type="entry name" value="all-alpha NTP pyrophosphatases"/>
    <property type="match status" value="1"/>
</dbReference>
<organism evidence="1">
    <name type="scientific">hydrothermal vent metagenome</name>
    <dbReference type="NCBI Taxonomy" id="652676"/>
    <lineage>
        <taxon>unclassified sequences</taxon>
        <taxon>metagenomes</taxon>
        <taxon>ecological metagenomes</taxon>
    </lineage>
</organism>
<dbReference type="EMBL" id="FPHP01000047">
    <property type="protein sequence ID" value="SFV75849.1"/>
    <property type="molecule type" value="Genomic_DNA"/>
</dbReference>
<sequence length="232" mass="27360">MDKILLMIQLQNQLNDATNGEKWTEGITKNGKVINWKRCIYMECAEMVDSFAWKHWKNIDQEPNWDNLQIEVVDVWHFIISLAIEEYSKNLRGGLEELALDITQSFDLNQIDTKKAEFGSQEEILKKVEDIMCLALDKENFDLEKLLGDFFELVTLSNLNLNTLYKLYVGKNILNQFRQDNGYKDGTYIKMWNGVEDNAIMQEIWKENENIDPNQLYKELTKRYIALTKNEE</sequence>
<dbReference type="InterPro" id="IPR014871">
    <property type="entry name" value="dUTPase/dCTP_pyrophosphatase"/>
</dbReference>
<protein>
    <submittedName>
        <fullName evidence="1">Dimeric dUTPase</fullName>
        <ecNumber evidence="1">3.6.1.23</ecNumber>
    </submittedName>
</protein>
<dbReference type="GO" id="GO:0004170">
    <property type="term" value="F:dUTP diphosphatase activity"/>
    <property type="evidence" value="ECO:0007669"/>
    <property type="project" value="UniProtKB-EC"/>
</dbReference>
<name>A0A1W1D5F3_9ZZZZ</name>
<dbReference type="CDD" id="cd11527">
    <property type="entry name" value="NTP-PPase_dUTPase"/>
    <property type="match status" value="1"/>
</dbReference>
<gene>
    <name evidence="1" type="ORF">MNB_SM-3-318</name>
</gene>
<keyword evidence="1" id="KW-0378">Hydrolase</keyword>
<accession>A0A1W1D5F3</accession>
<dbReference type="AlphaFoldDB" id="A0A1W1D5F3"/>